<sequence>MTEPRVIDGGVTEPAREGLHLDHEHGRSLRIRYGERELTRYVYEPWDPQLESPRPYFHPVRTLRGDVVSLYRPHDHVWHKGIAWSVANVGAGRVADDPPQENFWGGTTFVRGTGYQQLENDGAMRHREFTRLDASREHVDVAHGLDWLTQDGRRWVDEVREFAITVGPVGIPAGESAADTTVGPAAWVLTFGTRMTNVSGHYLTFGSPTTQGRENAGYGGLFWRGPRSFTGGTVYAPGTSGGDELMGTRSPWLGLSGVHDEHGRASTLVFIDDPANAQHPTQWFVRSQMFACVCPAPFFNTEIEVAPDESIERRYAVVVADGDPGADGAEGLAKLGFDALASSDLGAF</sequence>
<organism evidence="1 2">
    <name type="scientific">Phytoactinopolyspora halophila</name>
    <dbReference type="NCBI Taxonomy" id="1981511"/>
    <lineage>
        <taxon>Bacteria</taxon>
        <taxon>Bacillati</taxon>
        <taxon>Actinomycetota</taxon>
        <taxon>Actinomycetes</taxon>
        <taxon>Jiangellales</taxon>
        <taxon>Jiangellaceae</taxon>
        <taxon>Phytoactinopolyspora</taxon>
    </lineage>
</organism>
<dbReference type="RefSeq" id="WP_112259981.1">
    <property type="nucleotide sequence ID" value="NZ_QMIG01000027.1"/>
</dbReference>
<dbReference type="EMBL" id="QMIG01000027">
    <property type="protein sequence ID" value="RAW10301.1"/>
    <property type="molecule type" value="Genomic_DNA"/>
</dbReference>
<name>A0A329QE69_9ACTN</name>
<evidence type="ECO:0008006" key="3">
    <source>
        <dbReference type="Google" id="ProtNLM"/>
    </source>
</evidence>
<keyword evidence="2" id="KW-1185">Reference proteome</keyword>
<proteinExistence type="predicted"/>
<evidence type="ECO:0000313" key="1">
    <source>
        <dbReference type="EMBL" id="RAW10301.1"/>
    </source>
</evidence>
<dbReference type="Pfam" id="PF14100">
    <property type="entry name" value="DUF6807"/>
    <property type="match status" value="1"/>
</dbReference>
<dbReference type="Proteomes" id="UP000250462">
    <property type="component" value="Unassembled WGS sequence"/>
</dbReference>
<dbReference type="OrthoDB" id="242375at2"/>
<comment type="caution">
    <text evidence="1">The sequence shown here is derived from an EMBL/GenBank/DDBJ whole genome shotgun (WGS) entry which is preliminary data.</text>
</comment>
<gene>
    <name evidence="1" type="ORF">DPM12_19140</name>
</gene>
<dbReference type="AlphaFoldDB" id="A0A329QE69"/>
<accession>A0A329QE69</accession>
<evidence type="ECO:0000313" key="2">
    <source>
        <dbReference type="Proteomes" id="UP000250462"/>
    </source>
</evidence>
<reference evidence="1 2" key="1">
    <citation type="submission" date="2018-06" db="EMBL/GenBank/DDBJ databases">
        <title>Phytoactinopolyspora halophila sp. nov., a novel halophilic actinomycete isolated from a saline soil in China.</title>
        <authorList>
            <person name="Tang S.-K."/>
        </authorList>
    </citation>
    <scope>NUCLEOTIDE SEQUENCE [LARGE SCALE GENOMIC DNA]</scope>
    <source>
        <strain evidence="1 2">YIM 96934</strain>
    </source>
</reference>
<protein>
    <recommendedName>
        <fullName evidence="3">Oxidoreductase</fullName>
    </recommendedName>
</protein>
<dbReference type="InterPro" id="IPR029475">
    <property type="entry name" value="DUF6807"/>
</dbReference>